<protein>
    <recommendedName>
        <fullName evidence="3">Mth938-like domain-containing protein</fullName>
    </recommendedName>
</protein>
<sequence>MSLLTEANFGASLPIDGYGPGFFRVAGEVHYGNLWLMADQKGDWGGLDDFAALEALSGQIDLLFVGTGPQLAHLPKPLVDALEARGIMCEPMATPTAARSYNVLLSEGRRVGCALLAMPEKV</sequence>
<dbReference type="EMBL" id="AUNB01000029">
    <property type="protein sequence ID" value="KEO59338.1"/>
    <property type="molecule type" value="Genomic_DNA"/>
</dbReference>
<evidence type="ECO:0000313" key="2">
    <source>
        <dbReference type="Proteomes" id="UP000027471"/>
    </source>
</evidence>
<dbReference type="InterPro" id="IPR036748">
    <property type="entry name" value="MTH938-like_sf"/>
</dbReference>
<name>A0A074JUN0_9RHOB</name>
<gene>
    <name evidence="1" type="ORF">DT23_04465</name>
</gene>
<evidence type="ECO:0000313" key="1">
    <source>
        <dbReference type="EMBL" id="KEO59338.1"/>
    </source>
</evidence>
<dbReference type="eggNOG" id="COG3737">
    <property type="taxonomic scope" value="Bacteria"/>
</dbReference>
<proteinExistence type="predicted"/>
<organism evidence="1 2">
    <name type="scientific">Thioclava indica</name>
    <dbReference type="NCBI Taxonomy" id="1353528"/>
    <lineage>
        <taxon>Bacteria</taxon>
        <taxon>Pseudomonadati</taxon>
        <taxon>Pseudomonadota</taxon>
        <taxon>Alphaproteobacteria</taxon>
        <taxon>Rhodobacterales</taxon>
        <taxon>Paracoccaceae</taxon>
        <taxon>Thioclava</taxon>
    </lineage>
</organism>
<dbReference type="SUPFAM" id="SSF64076">
    <property type="entry name" value="MTH938-like"/>
    <property type="match status" value="1"/>
</dbReference>
<keyword evidence="2" id="KW-1185">Reference proteome</keyword>
<reference evidence="1 2" key="1">
    <citation type="journal article" date="2015" name="Antonie Van Leeuwenhoek">
        <title>Thioclava indica sp. nov., isolated from surface seawater of the Indian Ocean.</title>
        <authorList>
            <person name="Liu Y."/>
            <person name="Lai Q."/>
            <person name="Du J."/>
            <person name="Xu H."/>
            <person name="Jiang L."/>
            <person name="Shao Z."/>
        </authorList>
    </citation>
    <scope>NUCLEOTIDE SEQUENCE [LARGE SCALE GENOMIC DNA]</scope>
    <source>
        <strain evidence="1 2">DT23-4</strain>
    </source>
</reference>
<dbReference type="Proteomes" id="UP000027471">
    <property type="component" value="Unassembled WGS sequence"/>
</dbReference>
<dbReference type="CDD" id="cd00248">
    <property type="entry name" value="Mth938-like"/>
    <property type="match status" value="1"/>
</dbReference>
<comment type="caution">
    <text evidence="1">The sequence shown here is derived from an EMBL/GenBank/DDBJ whole genome shotgun (WGS) entry which is preliminary data.</text>
</comment>
<dbReference type="RefSeq" id="WP_038131029.1">
    <property type="nucleotide sequence ID" value="NZ_AUNB01000029.1"/>
</dbReference>
<dbReference type="Gene3D" id="3.40.1230.10">
    <property type="entry name" value="MTH938-like"/>
    <property type="match status" value="1"/>
</dbReference>
<accession>A0A074JUN0</accession>
<dbReference type="OrthoDB" id="7351393at2"/>
<dbReference type="Pfam" id="PF04430">
    <property type="entry name" value="DUF498"/>
    <property type="match status" value="1"/>
</dbReference>
<dbReference type="AlphaFoldDB" id="A0A074JUN0"/>
<evidence type="ECO:0008006" key="3">
    <source>
        <dbReference type="Google" id="ProtNLM"/>
    </source>
</evidence>
<dbReference type="STRING" id="1353528.DT23_04465"/>
<dbReference type="PANTHER" id="PTHR21192:SF2">
    <property type="entry name" value="NADH DEHYDROGENASE [UBIQUINONE] 1 ALPHA SUBCOMPLEX ASSEMBLY FACTOR 3"/>
    <property type="match status" value="1"/>
</dbReference>
<dbReference type="PANTHER" id="PTHR21192">
    <property type="entry name" value="NUCLEAR PROTEIN E3-3"/>
    <property type="match status" value="1"/>
</dbReference>
<dbReference type="InterPro" id="IPR007523">
    <property type="entry name" value="NDUFAF3/AAMDC"/>
</dbReference>